<evidence type="ECO:0000313" key="10">
    <source>
        <dbReference type="EMBL" id="SJZ65231.1"/>
    </source>
</evidence>
<dbReference type="PANTHER" id="PTHR21039">
    <property type="entry name" value="HISTIDINOL PHOSPHATASE-RELATED"/>
    <property type="match status" value="1"/>
</dbReference>
<dbReference type="Pfam" id="PF02811">
    <property type="entry name" value="PHP"/>
    <property type="match status" value="1"/>
</dbReference>
<evidence type="ECO:0000256" key="3">
    <source>
        <dbReference type="ARBA" id="ARBA00013085"/>
    </source>
</evidence>
<organism evidence="10 11">
    <name type="scientific">Eubacterium ruminantium</name>
    <dbReference type="NCBI Taxonomy" id="42322"/>
    <lineage>
        <taxon>Bacteria</taxon>
        <taxon>Bacillati</taxon>
        <taxon>Bacillota</taxon>
        <taxon>Clostridia</taxon>
        <taxon>Eubacteriales</taxon>
        <taxon>Eubacteriaceae</taxon>
        <taxon>Eubacterium</taxon>
    </lineage>
</organism>
<evidence type="ECO:0000256" key="7">
    <source>
        <dbReference type="ARBA" id="ARBA00049158"/>
    </source>
</evidence>
<gene>
    <name evidence="10" type="ORF">SAMN02745110_01178</name>
</gene>
<comment type="catalytic activity">
    <reaction evidence="7 8">
        <text>L-histidinol phosphate + H2O = L-histidinol + phosphate</text>
        <dbReference type="Rhea" id="RHEA:14465"/>
        <dbReference type="ChEBI" id="CHEBI:15377"/>
        <dbReference type="ChEBI" id="CHEBI:43474"/>
        <dbReference type="ChEBI" id="CHEBI:57699"/>
        <dbReference type="ChEBI" id="CHEBI:57980"/>
        <dbReference type="EC" id="3.1.3.15"/>
    </reaction>
</comment>
<protein>
    <recommendedName>
        <fullName evidence="3 8">Histidinol-phosphatase</fullName>
        <shortName evidence="8">HolPase</shortName>
        <ecNumber evidence="3 8">3.1.3.15</ecNumber>
    </recommendedName>
</protein>
<dbReference type="InterPro" id="IPR003141">
    <property type="entry name" value="Pol/His_phosphatase_N"/>
</dbReference>
<evidence type="ECO:0000256" key="5">
    <source>
        <dbReference type="ARBA" id="ARBA00022801"/>
    </source>
</evidence>
<dbReference type="SMART" id="SM00481">
    <property type="entry name" value="POLIIIAc"/>
    <property type="match status" value="1"/>
</dbReference>
<name>A0A1T4MEC2_9FIRM</name>
<accession>A0A1T4MEC2</accession>
<reference evidence="10 11" key="1">
    <citation type="submission" date="2017-02" db="EMBL/GenBank/DDBJ databases">
        <authorList>
            <person name="Peterson S.W."/>
        </authorList>
    </citation>
    <scope>NUCLEOTIDE SEQUENCE [LARGE SCALE GENOMIC DNA]</scope>
    <source>
        <strain evidence="10 11">ATCC 17233</strain>
    </source>
</reference>
<sequence length="281" mass="32662">MIPDYHLHTEFSGDCETKVLDVIKTAVSKGMNSICITDHNDLDFPDTPDDVKFDLNIDEYIRYMTDLRLKLLTDEEIKRYVGHDSFDLRIGVEQGVMPTTCETLNSYSKDHPGLDFIICSSHVVDGMDPYYPEYFEGKKETDAYRHYFETILYNVEHFNDYNVYGHVDYIFRYGPTKAENYKSGQYHDILEPAFKKMIYDGKGLEINTGSLYRGMDYMHPHDDILRLYKDLGGEIITVGSDAHDDIHVGHAFKEAGERLLSFGFKYYCTFNNMKPTFQKID</sequence>
<dbReference type="GO" id="GO:0005737">
    <property type="term" value="C:cytoplasm"/>
    <property type="evidence" value="ECO:0007669"/>
    <property type="project" value="TreeGrafter"/>
</dbReference>
<dbReference type="RefSeq" id="WP_078787025.1">
    <property type="nucleotide sequence ID" value="NZ_FMTO01000006.1"/>
</dbReference>
<evidence type="ECO:0000259" key="9">
    <source>
        <dbReference type="SMART" id="SM00481"/>
    </source>
</evidence>
<evidence type="ECO:0000256" key="2">
    <source>
        <dbReference type="ARBA" id="ARBA00009152"/>
    </source>
</evidence>
<comment type="pathway">
    <text evidence="1 8">Amino-acid biosynthesis; L-histidine biosynthesis; L-histidine from 5-phospho-alpha-D-ribose 1-diphosphate: step 8/9.</text>
</comment>
<dbReference type="NCBIfam" id="TIGR01856">
    <property type="entry name" value="hisJ_fam"/>
    <property type="match status" value="1"/>
</dbReference>
<evidence type="ECO:0000256" key="8">
    <source>
        <dbReference type="RuleBase" id="RU366003"/>
    </source>
</evidence>
<dbReference type="SUPFAM" id="SSF89550">
    <property type="entry name" value="PHP domain-like"/>
    <property type="match status" value="1"/>
</dbReference>
<dbReference type="InterPro" id="IPR016195">
    <property type="entry name" value="Pol/histidinol_Pase-like"/>
</dbReference>
<keyword evidence="4 8" id="KW-0028">Amino-acid biosynthesis</keyword>
<keyword evidence="11" id="KW-1185">Reference proteome</keyword>
<keyword evidence="6 8" id="KW-0368">Histidine biosynthesis</keyword>
<dbReference type="InterPro" id="IPR004013">
    <property type="entry name" value="PHP_dom"/>
</dbReference>
<evidence type="ECO:0000256" key="1">
    <source>
        <dbReference type="ARBA" id="ARBA00004970"/>
    </source>
</evidence>
<evidence type="ECO:0000313" key="11">
    <source>
        <dbReference type="Proteomes" id="UP000189857"/>
    </source>
</evidence>
<dbReference type="Proteomes" id="UP000189857">
    <property type="component" value="Unassembled WGS sequence"/>
</dbReference>
<dbReference type="UniPathway" id="UPA00031">
    <property type="reaction ID" value="UER00013"/>
</dbReference>
<dbReference type="GO" id="GO:0000105">
    <property type="term" value="P:L-histidine biosynthetic process"/>
    <property type="evidence" value="ECO:0007669"/>
    <property type="project" value="UniProtKB-UniRule"/>
</dbReference>
<evidence type="ECO:0000256" key="4">
    <source>
        <dbReference type="ARBA" id="ARBA00022605"/>
    </source>
</evidence>
<keyword evidence="5 8" id="KW-0378">Hydrolase</keyword>
<feature type="domain" description="Polymerase/histidinol phosphatase N-terminal" evidence="9">
    <location>
        <begin position="3"/>
        <end position="59"/>
    </location>
</feature>
<dbReference type="AlphaFoldDB" id="A0A1T4MEC2"/>
<proteinExistence type="inferred from homology"/>
<dbReference type="OrthoDB" id="9775255at2"/>
<dbReference type="Gene3D" id="3.20.20.140">
    <property type="entry name" value="Metal-dependent hydrolases"/>
    <property type="match status" value="1"/>
</dbReference>
<comment type="similarity">
    <text evidence="2 8">Belongs to the PHP hydrolase family. HisK subfamily.</text>
</comment>
<dbReference type="PANTHER" id="PTHR21039:SF0">
    <property type="entry name" value="HISTIDINOL-PHOSPHATASE"/>
    <property type="match status" value="1"/>
</dbReference>
<evidence type="ECO:0000256" key="6">
    <source>
        <dbReference type="ARBA" id="ARBA00023102"/>
    </source>
</evidence>
<dbReference type="EMBL" id="FUXA01000007">
    <property type="protein sequence ID" value="SJZ65231.1"/>
    <property type="molecule type" value="Genomic_DNA"/>
</dbReference>
<dbReference type="GO" id="GO:0004401">
    <property type="term" value="F:histidinol-phosphatase activity"/>
    <property type="evidence" value="ECO:0007669"/>
    <property type="project" value="UniProtKB-UniRule"/>
</dbReference>
<dbReference type="InterPro" id="IPR010140">
    <property type="entry name" value="Histidinol_P_phosphatase_HisJ"/>
</dbReference>
<dbReference type="EC" id="3.1.3.15" evidence="3 8"/>